<evidence type="ECO:0008006" key="4">
    <source>
        <dbReference type="Google" id="ProtNLM"/>
    </source>
</evidence>
<dbReference type="OrthoDB" id="671845at2"/>
<feature type="signal peptide" evidence="1">
    <location>
        <begin position="1"/>
        <end position="16"/>
    </location>
</feature>
<evidence type="ECO:0000256" key="1">
    <source>
        <dbReference type="SAM" id="SignalP"/>
    </source>
</evidence>
<feature type="chain" id="PRO_5020573145" description="DUF4105 domain-containing protein" evidence="1">
    <location>
        <begin position="17"/>
        <end position="208"/>
    </location>
</feature>
<evidence type="ECO:0000313" key="2">
    <source>
        <dbReference type="EMBL" id="TDW95953.1"/>
    </source>
</evidence>
<organism evidence="2 3">
    <name type="scientific">Dinghuibacter silviterrae</name>
    <dbReference type="NCBI Taxonomy" id="1539049"/>
    <lineage>
        <taxon>Bacteria</taxon>
        <taxon>Pseudomonadati</taxon>
        <taxon>Bacteroidota</taxon>
        <taxon>Chitinophagia</taxon>
        <taxon>Chitinophagales</taxon>
        <taxon>Chitinophagaceae</taxon>
        <taxon>Dinghuibacter</taxon>
    </lineage>
</organism>
<dbReference type="AlphaFoldDB" id="A0A4R8DEH5"/>
<reference evidence="2 3" key="1">
    <citation type="submission" date="2019-03" db="EMBL/GenBank/DDBJ databases">
        <title>Genomic Encyclopedia of Type Strains, Phase IV (KMG-IV): sequencing the most valuable type-strain genomes for metagenomic binning, comparative biology and taxonomic classification.</title>
        <authorList>
            <person name="Goeker M."/>
        </authorList>
    </citation>
    <scope>NUCLEOTIDE SEQUENCE [LARGE SCALE GENOMIC DNA]</scope>
    <source>
        <strain evidence="2 3">DSM 100059</strain>
    </source>
</reference>
<dbReference type="EMBL" id="SODV01000002">
    <property type="protein sequence ID" value="TDW95953.1"/>
    <property type="molecule type" value="Genomic_DNA"/>
</dbReference>
<dbReference type="RefSeq" id="WP_133995786.1">
    <property type="nucleotide sequence ID" value="NZ_SODV01000002.1"/>
</dbReference>
<keyword evidence="1" id="KW-0732">Signal</keyword>
<proteinExistence type="predicted"/>
<keyword evidence="3" id="KW-1185">Reference proteome</keyword>
<evidence type="ECO:0000313" key="3">
    <source>
        <dbReference type="Proteomes" id="UP000294498"/>
    </source>
</evidence>
<accession>A0A4R8DEH5</accession>
<gene>
    <name evidence="2" type="ORF">EDB95_3774</name>
</gene>
<dbReference type="Proteomes" id="UP000294498">
    <property type="component" value="Unassembled WGS sequence"/>
</dbReference>
<sequence>MKWIAFLLFAMTWAAARGSGGAPDSVRVLFIYGSKPAKAYEKTERKWFGGMYGGHVGMEIGRDSVLSFRSTEYPCHFFPHKKFSSTFEIRTLHGMWETFPPHNYVEADLKRVVFVIPVTREQKRMIDSVARRYLHHTPYDYATAGMRCASATYEILARAGVVRDYGRATWWKILLPRDLRSILFRQAEAGGWTIYRFKGSAHRVWEGD</sequence>
<comment type="caution">
    <text evidence="2">The sequence shown here is derived from an EMBL/GenBank/DDBJ whole genome shotgun (WGS) entry which is preliminary data.</text>
</comment>
<name>A0A4R8DEH5_9BACT</name>
<protein>
    <recommendedName>
        <fullName evidence="4">DUF4105 domain-containing protein</fullName>
    </recommendedName>
</protein>